<keyword evidence="4" id="KW-0633">Potassium transport</keyword>
<accession>A0A0V0TRQ6</accession>
<feature type="domain" description="Potassium channel" evidence="14">
    <location>
        <begin position="123"/>
        <end position="190"/>
    </location>
</feature>
<dbReference type="SUPFAM" id="SSF81324">
    <property type="entry name" value="Voltage-gated potassium channels"/>
    <property type="match status" value="2"/>
</dbReference>
<evidence type="ECO:0000256" key="7">
    <source>
        <dbReference type="ARBA" id="ARBA00022958"/>
    </source>
</evidence>
<feature type="transmembrane region" description="Helical" evidence="13">
    <location>
        <begin position="66"/>
        <end position="84"/>
    </location>
</feature>
<evidence type="ECO:0000256" key="13">
    <source>
        <dbReference type="SAM" id="Phobius"/>
    </source>
</evidence>
<keyword evidence="9 12" id="KW-0406">Ion transport</keyword>
<evidence type="ECO:0000256" key="9">
    <source>
        <dbReference type="ARBA" id="ARBA00023065"/>
    </source>
</evidence>
<keyword evidence="8 13" id="KW-1133">Transmembrane helix</keyword>
<keyword evidence="6" id="KW-0631">Potassium channel</keyword>
<feature type="transmembrane region" description="Helical" evidence="13">
    <location>
        <begin position="136"/>
        <end position="154"/>
    </location>
</feature>
<protein>
    <submittedName>
        <fullName evidence="15">Two pore potassium channel protein sup-9</fullName>
    </submittedName>
</protein>
<comment type="caution">
    <text evidence="15">The sequence shown here is derived from an EMBL/GenBank/DDBJ whole genome shotgun (WGS) entry which is preliminary data.</text>
</comment>
<dbReference type="InterPro" id="IPR003092">
    <property type="entry name" value="2pore_dom_K_chnl_TASK"/>
</dbReference>
<name>A0A0V0TRQ6_9BILA</name>
<dbReference type="Pfam" id="PF07885">
    <property type="entry name" value="Ion_trans_2"/>
    <property type="match status" value="2"/>
</dbReference>
<dbReference type="PRINTS" id="PR01333">
    <property type="entry name" value="2POREKCHANEL"/>
</dbReference>
<evidence type="ECO:0000256" key="10">
    <source>
        <dbReference type="ARBA" id="ARBA00023136"/>
    </source>
</evidence>
<dbReference type="PANTHER" id="PTHR11003:SF172">
    <property type="entry name" value="TWO PORE POTASSIUM CHANNEL PROTEIN SUP-9"/>
    <property type="match status" value="1"/>
</dbReference>
<dbReference type="Gene3D" id="1.10.287.70">
    <property type="match status" value="1"/>
</dbReference>
<dbReference type="GO" id="GO:0015271">
    <property type="term" value="F:outward rectifier potassium channel activity"/>
    <property type="evidence" value="ECO:0007669"/>
    <property type="project" value="TreeGrafter"/>
</dbReference>
<keyword evidence="5 12" id="KW-0812">Transmembrane</keyword>
<comment type="similarity">
    <text evidence="2 12">Belongs to the two pore domain potassium channel (TC 1.A.1.8) family.</text>
</comment>
<dbReference type="GO" id="GO:0022841">
    <property type="term" value="F:potassium ion leak channel activity"/>
    <property type="evidence" value="ECO:0007669"/>
    <property type="project" value="TreeGrafter"/>
</dbReference>
<evidence type="ECO:0000256" key="12">
    <source>
        <dbReference type="RuleBase" id="RU003857"/>
    </source>
</evidence>
<dbReference type="PRINTS" id="PR01095">
    <property type="entry name" value="TASKCHANNEL"/>
</dbReference>
<sequence length="501" mass="57782">MMSKSIVHYLLVTSGSYNTRAPCRQYWLEWQTRVLLIVRSIVEGVAVVFHDREACCKTHQRKNIRAFSLIVCTLGYLMFGAAVFDALESETDNRKLQLLQELMSRLRHKYNFTDDDFRVLQTVIIRSIPHKAGYQWKFAGAFYFATVVITTVGYGHSTPATKLGKVFCMFYALCGIPLNLVMFQCIGERLNTLIAYVLYKVRKFLKFNQHQVTHTQMILVSTILGTMVIMSGAYLFHKYENWTFFEGFYYCFITLTTIGFGDYVAIQKNYALEKHFDYIVLSLLFMLFGLALFSASVNLFVLRFMASKSDLESRKVAALLPALPALQYTRKSYQNQGSHRISSRRLSPLITLSGFSFRRRSQSEGDEYNLRALDWQQHPESPWHKQREAVQLAWSDLNTVDRSVSHVTFNNLPTVFVSNAEYAGNKKHFYLNNFNSTQQTANSTSNCRFKSISTKSTNWKLIEKSNTVLTDRQVINGNCPYFPRLLSPLFGDHLTIIKYSI</sequence>
<evidence type="ECO:0000256" key="3">
    <source>
        <dbReference type="ARBA" id="ARBA00022448"/>
    </source>
</evidence>
<evidence type="ECO:0000313" key="16">
    <source>
        <dbReference type="Proteomes" id="UP000055048"/>
    </source>
</evidence>
<dbReference type="Proteomes" id="UP000055048">
    <property type="component" value="Unassembled WGS sequence"/>
</dbReference>
<feature type="transmembrane region" description="Helical" evidence="13">
    <location>
        <begin position="217"/>
        <end position="236"/>
    </location>
</feature>
<evidence type="ECO:0000256" key="8">
    <source>
        <dbReference type="ARBA" id="ARBA00022989"/>
    </source>
</evidence>
<dbReference type="AlphaFoldDB" id="A0A0V0TRQ6"/>
<dbReference type="GO" id="GO:0005886">
    <property type="term" value="C:plasma membrane"/>
    <property type="evidence" value="ECO:0007669"/>
    <property type="project" value="TreeGrafter"/>
</dbReference>
<feature type="transmembrane region" description="Helical" evidence="13">
    <location>
        <begin position="278"/>
        <end position="305"/>
    </location>
</feature>
<keyword evidence="3 12" id="KW-0813">Transport</keyword>
<evidence type="ECO:0000256" key="6">
    <source>
        <dbReference type="ARBA" id="ARBA00022826"/>
    </source>
</evidence>
<organism evidence="15 16">
    <name type="scientific">Trichinella murrelli</name>
    <dbReference type="NCBI Taxonomy" id="144512"/>
    <lineage>
        <taxon>Eukaryota</taxon>
        <taxon>Metazoa</taxon>
        <taxon>Ecdysozoa</taxon>
        <taxon>Nematoda</taxon>
        <taxon>Enoplea</taxon>
        <taxon>Dorylaimia</taxon>
        <taxon>Trichinellida</taxon>
        <taxon>Trichinellidae</taxon>
        <taxon>Trichinella</taxon>
    </lineage>
</organism>
<reference evidence="15 16" key="1">
    <citation type="submission" date="2015-01" db="EMBL/GenBank/DDBJ databases">
        <title>Evolution of Trichinella species and genotypes.</title>
        <authorList>
            <person name="Korhonen P.K."/>
            <person name="Edoardo P."/>
            <person name="Giuseppe L.R."/>
            <person name="Gasser R.B."/>
        </authorList>
    </citation>
    <scope>NUCLEOTIDE SEQUENCE [LARGE SCALE GENOMIC DNA]</scope>
    <source>
        <strain evidence="15">ISS417</strain>
    </source>
</reference>
<evidence type="ECO:0000256" key="11">
    <source>
        <dbReference type="ARBA" id="ARBA00023303"/>
    </source>
</evidence>
<dbReference type="OrthoDB" id="297496at2759"/>
<evidence type="ECO:0000259" key="14">
    <source>
        <dbReference type="Pfam" id="PF07885"/>
    </source>
</evidence>
<feature type="transmembrane region" description="Helical" evidence="13">
    <location>
        <begin position="166"/>
        <end position="183"/>
    </location>
</feature>
<evidence type="ECO:0000256" key="2">
    <source>
        <dbReference type="ARBA" id="ARBA00006666"/>
    </source>
</evidence>
<evidence type="ECO:0000256" key="4">
    <source>
        <dbReference type="ARBA" id="ARBA00022538"/>
    </source>
</evidence>
<dbReference type="PANTHER" id="PTHR11003">
    <property type="entry name" value="POTASSIUM CHANNEL, SUBFAMILY K"/>
    <property type="match status" value="1"/>
</dbReference>
<dbReference type="GO" id="GO:0030322">
    <property type="term" value="P:stabilization of membrane potential"/>
    <property type="evidence" value="ECO:0007669"/>
    <property type="project" value="TreeGrafter"/>
</dbReference>
<keyword evidence="7" id="KW-0630">Potassium</keyword>
<dbReference type="InterPro" id="IPR013099">
    <property type="entry name" value="K_chnl_dom"/>
</dbReference>
<keyword evidence="16" id="KW-1185">Reference proteome</keyword>
<feature type="domain" description="Potassium channel" evidence="14">
    <location>
        <begin position="227"/>
        <end position="301"/>
    </location>
</feature>
<dbReference type="FunFam" id="1.10.287.70:FF:000090">
    <property type="entry name" value="two pore potassium channel protein sup-9"/>
    <property type="match status" value="1"/>
</dbReference>
<dbReference type="EMBL" id="JYDJ01000163">
    <property type="protein sequence ID" value="KRX41737.1"/>
    <property type="molecule type" value="Genomic_DNA"/>
</dbReference>
<keyword evidence="10 13" id="KW-0472">Membrane</keyword>
<dbReference type="InterPro" id="IPR003280">
    <property type="entry name" value="2pore_dom_K_chnl"/>
</dbReference>
<comment type="subcellular location">
    <subcellularLocation>
        <location evidence="1">Membrane</location>
        <topology evidence="1">Multi-pass membrane protein</topology>
    </subcellularLocation>
</comment>
<feature type="transmembrane region" description="Helical" evidence="13">
    <location>
        <begin position="248"/>
        <end position="266"/>
    </location>
</feature>
<evidence type="ECO:0000256" key="5">
    <source>
        <dbReference type="ARBA" id="ARBA00022692"/>
    </source>
</evidence>
<proteinExistence type="inferred from homology"/>
<dbReference type="STRING" id="144512.A0A0V0TRQ6"/>
<evidence type="ECO:0000256" key="1">
    <source>
        <dbReference type="ARBA" id="ARBA00004141"/>
    </source>
</evidence>
<keyword evidence="11 12" id="KW-0407">Ion channel</keyword>
<gene>
    <name evidence="15" type="primary">sup-9</name>
    <name evidence="15" type="ORF">T05_1762</name>
</gene>
<evidence type="ECO:0000313" key="15">
    <source>
        <dbReference type="EMBL" id="KRX41737.1"/>
    </source>
</evidence>